<feature type="non-terminal residue" evidence="1">
    <location>
        <position position="348"/>
    </location>
</feature>
<protein>
    <submittedName>
        <fullName evidence="1">Uncharacterized protein</fullName>
    </submittedName>
</protein>
<feature type="non-terminal residue" evidence="1">
    <location>
        <position position="1"/>
    </location>
</feature>
<sequence length="348" mass="41298">AKMWFHQNPFYIKISRQEQEVHIVNQYHILVWNLLATHQAAVGDESDCNFYDEGGDVGTELKLYQNYEDTRPMLANSDFSHILHFSTPARSTALYEAKISLEKLEIELDTKLIFVRDYTWCPWTKKERVLAEAERHPEDPYWFQKNYMCMWVVYGGAVFNTTDFYDIRQVSPELRQAYEDIEPTHGGVDWNGEATKHFLGLMAFTDQYVFCKDEIKFLDFKTLKDWHDLVSLELEADDPFSNQFADDALEYGIRGIYQGWDNEMKMERIRQLKKRIIILDQVKCPVLYKNLQEAAYDKSKRLPTLLKRSDQHGLDWLMHAMHIFDGRMYYRGYTKEYRVPVAVNPFKK</sequence>
<accession>A0A0F8WBQ1</accession>
<proteinExistence type="predicted"/>
<name>A0A0F8WBQ1_9ZZZZ</name>
<evidence type="ECO:0000313" key="1">
    <source>
        <dbReference type="EMBL" id="KKK54292.1"/>
    </source>
</evidence>
<dbReference type="AlphaFoldDB" id="A0A0F8WBQ1"/>
<gene>
    <name evidence="1" type="ORF">LCGC14_3086210</name>
</gene>
<organism evidence="1">
    <name type="scientific">marine sediment metagenome</name>
    <dbReference type="NCBI Taxonomy" id="412755"/>
    <lineage>
        <taxon>unclassified sequences</taxon>
        <taxon>metagenomes</taxon>
        <taxon>ecological metagenomes</taxon>
    </lineage>
</organism>
<dbReference type="EMBL" id="LAZR01066068">
    <property type="protein sequence ID" value="KKK54292.1"/>
    <property type="molecule type" value="Genomic_DNA"/>
</dbReference>
<reference evidence="1" key="1">
    <citation type="journal article" date="2015" name="Nature">
        <title>Complex archaea that bridge the gap between prokaryotes and eukaryotes.</title>
        <authorList>
            <person name="Spang A."/>
            <person name="Saw J.H."/>
            <person name="Jorgensen S.L."/>
            <person name="Zaremba-Niedzwiedzka K."/>
            <person name="Martijn J."/>
            <person name="Lind A.E."/>
            <person name="van Eijk R."/>
            <person name="Schleper C."/>
            <person name="Guy L."/>
            <person name="Ettema T.J."/>
        </authorList>
    </citation>
    <scope>NUCLEOTIDE SEQUENCE</scope>
</reference>
<comment type="caution">
    <text evidence="1">The sequence shown here is derived from an EMBL/GenBank/DDBJ whole genome shotgun (WGS) entry which is preliminary data.</text>
</comment>